<evidence type="ECO:0000313" key="3">
    <source>
        <dbReference type="Proteomes" id="UP000509597"/>
    </source>
</evidence>
<dbReference type="InterPro" id="IPR021253">
    <property type="entry name" value="ZrgA-like"/>
</dbReference>
<accession>A0A7H9BN01</accession>
<keyword evidence="3" id="KW-1185">Reference proteome</keyword>
<proteinExistence type="predicted"/>
<evidence type="ECO:0000313" key="2">
    <source>
        <dbReference type="EMBL" id="QLG89598.1"/>
    </source>
</evidence>
<feature type="signal peptide" evidence="1">
    <location>
        <begin position="1"/>
        <end position="18"/>
    </location>
</feature>
<dbReference type="AlphaFoldDB" id="A0A7H9BN01"/>
<organism evidence="2 3">
    <name type="scientific">Chitinibacter bivalviorum</name>
    <dbReference type="NCBI Taxonomy" id="2739434"/>
    <lineage>
        <taxon>Bacteria</taxon>
        <taxon>Pseudomonadati</taxon>
        <taxon>Pseudomonadota</taxon>
        <taxon>Betaproteobacteria</taxon>
        <taxon>Neisseriales</taxon>
        <taxon>Chitinibacteraceae</taxon>
        <taxon>Chitinibacter</taxon>
    </lineage>
</organism>
<evidence type="ECO:0000256" key="1">
    <source>
        <dbReference type="SAM" id="SignalP"/>
    </source>
</evidence>
<protein>
    <submittedName>
        <fullName evidence="2">DUF2796 domain-containing protein</fullName>
    </submittedName>
</protein>
<dbReference type="Proteomes" id="UP000509597">
    <property type="component" value="Chromosome"/>
</dbReference>
<feature type="chain" id="PRO_5028833227" evidence="1">
    <location>
        <begin position="19"/>
        <end position="162"/>
    </location>
</feature>
<dbReference type="Pfam" id="PF10986">
    <property type="entry name" value="ZrgA"/>
    <property type="match status" value="1"/>
</dbReference>
<name>A0A7H9BN01_9NEIS</name>
<keyword evidence="1" id="KW-0732">Signal</keyword>
<dbReference type="EMBL" id="CP058627">
    <property type="protein sequence ID" value="QLG89598.1"/>
    <property type="molecule type" value="Genomic_DNA"/>
</dbReference>
<gene>
    <name evidence="2" type="ORF">HQ393_15830</name>
</gene>
<dbReference type="RefSeq" id="WP_179356462.1">
    <property type="nucleotide sequence ID" value="NZ_CP058627.1"/>
</dbReference>
<sequence>MKRFITLALLAIPLSTFAHEHGAHVHGAAEIDVAIEGKKLVITLESPADNLLGFERAPKTDAEKAKLKSVAEQLNNAALLFVPDAAAQCKAAAPVVNMPTFKAGEHSDIDAEYSFECAKAPSSVALALWKTFPKFKKLTANIATDKGQQQAQLKSGQTLNLK</sequence>
<reference evidence="2 3" key="1">
    <citation type="submission" date="2020-07" db="EMBL/GenBank/DDBJ databases">
        <title>Complete genome sequence of Chitinibacter sp. 2T18.</title>
        <authorList>
            <person name="Bae J.-W."/>
            <person name="Choi J.-W."/>
        </authorList>
    </citation>
    <scope>NUCLEOTIDE SEQUENCE [LARGE SCALE GENOMIC DNA]</scope>
    <source>
        <strain evidence="2 3">2T18</strain>
    </source>
</reference>
<dbReference type="KEGG" id="chiz:HQ393_15830"/>